<accession>A0AAV3QL32</accession>
<comment type="caution">
    <text evidence="1">The sequence shown here is derived from an EMBL/GenBank/DDBJ whole genome shotgun (WGS) entry which is preliminary data.</text>
</comment>
<dbReference type="EMBL" id="BAABME010005154">
    <property type="protein sequence ID" value="GAA0164779.1"/>
    <property type="molecule type" value="Genomic_DNA"/>
</dbReference>
<reference evidence="1 2" key="1">
    <citation type="submission" date="2024-01" db="EMBL/GenBank/DDBJ databases">
        <title>The complete chloroplast genome sequence of Lithospermum erythrorhizon: insights into the phylogenetic relationship among Boraginaceae species and the maternal lineages of purple gromwells.</title>
        <authorList>
            <person name="Okada T."/>
            <person name="Watanabe K."/>
        </authorList>
    </citation>
    <scope>NUCLEOTIDE SEQUENCE [LARGE SCALE GENOMIC DNA]</scope>
</reference>
<evidence type="ECO:0000313" key="1">
    <source>
        <dbReference type="EMBL" id="GAA0164779.1"/>
    </source>
</evidence>
<sequence>MAAQENGVITLVIRRTNFEEIQENFNITNISNIDELFQRLGSLAFVEDEVNVTQIWSWDAYYERFTSGINVNGWVAFGDIYRMRRLHVQNWNWSSSNCSTSLSCDTVEHDNQDENEEHIIDMDIDEEHPEDEIDEGMIEEIGDDDDAYFAHYDDDDDERSQVSNLVIREVSLLLHYSGVDDNGDRFFSTWPSNFEDLVIAFWEADMVMATFIS</sequence>
<evidence type="ECO:0000313" key="2">
    <source>
        <dbReference type="Proteomes" id="UP001454036"/>
    </source>
</evidence>
<name>A0AAV3QL32_LITER</name>
<keyword evidence="2" id="KW-1185">Reference proteome</keyword>
<organism evidence="1 2">
    <name type="scientific">Lithospermum erythrorhizon</name>
    <name type="common">Purple gromwell</name>
    <name type="synonym">Lithospermum officinale var. erythrorhizon</name>
    <dbReference type="NCBI Taxonomy" id="34254"/>
    <lineage>
        <taxon>Eukaryota</taxon>
        <taxon>Viridiplantae</taxon>
        <taxon>Streptophyta</taxon>
        <taxon>Embryophyta</taxon>
        <taxon>Tracheophyta</taxon>
        <taxon>Spermatophyta</taxon>
        <taxon>Magnoliopsida</taxon>
        <taxon>eudicotyledons</taxon>
        <taxon>Gunneridae</taxon>
        <taxon>Pentapetalae</taxon>
        <taxon>asterids</taxon>
        <taxon>lamiids</taxon>
        <taxon>Boraginales</taxon>
        <taxon>Boraginaceae</taxon>
        <taxon>Boraginoideae</taxon>
        <taxon>Lithospermeae</taxon>
        <taxon>Lithospermum</taxon>
    </lineage>
</organism>
<protein>
    <submittedName>
        <fullName evidence="1">Uncharacterized protein</fullName>
    </submittedName>
</protein>
<dbReference type="AlphaFoldDB" id="A0AAV3QL32"/>
<gene>
    <name evidence="1" type="ORF">LIER_20334</name>
</gene>
<proteinExistence type="predicted"/>
<dbReference type="Proteomes" id="UP001454036">
    <property type="component" value="Unassembled WGS sequence"/>
</dbReference>